<evidence type="ECO:0000256" key="8">
    <source>
        <dbReference type="PIRSR" id="PIRSR602324-1"/>
    </source>
</evidence>
<evidence type="ECO:0000256" key="3">
    <source>
        <dbReference type="ARBA" id="ARBA00022617"/>
    </source>
</evidence>
<evidence type="ECO:0000256" key="6">
    <source>
        <dbReference type="ARBA" id="ARBA00023004"/>
    </source>
</evidence>
<dbReference type="AlphaFoldDB" id="A0A432Z8Z6"/>
<accession>A0A432Z8Z6</accession>
<name>A0A432Z8Z6_9GAMM</name>
<dbReference type="Gene3D" id="1.10.760.10">
    <property type="entry name" value="Cytochrome c-like domain"/>
    <property type="match status" value="1"/>
</dbReference>
<keyword evidence="5" id="KW-0249">Electron transport</keyword>
<feature type="domain" description="Cytochrome c" evidence="10">
    <location>
        <begin position="14"/>
        <end position="107"/>
    </location>
</feature>
<dbReference type="EMBL" id="PIQE01000001">
    <property type="protein sequence ID" value="RUO74387.1"/>
    <property type="molecule type" value="Genomic_DNA"/>
</dbReference>
<keyword evidence="6 8" id="KW-0408">Iron</keyword>
<keyword evidence="9" id="KW-0732">Signal</keyword>
<dbReference type="SUPFAM" id="SSF46626">
    <property type="entry name" value="Cytochrome c"/>
    <property type="match status" value="1"/>
</dbReference>
<feature type="binding site" description="covalent" evidence="8">
    <location>
        <position position="85"/>
    </location>
    <ligand>
        <name>heme c</name>
        <dbReference type="ChEBI" id="CHEBI:61717"/>
    </ligand>
</feature>
<dbReference type="GO" id="GO:0009055">
    <property type="term" value="F:electron transfer activity"/>
    <property type="evidence" value="ECO:0007669"/>
    <property type="project" value="InterPro"/>
</dbReference>
<feature type="chain" id="PRO_5019333425" description="Cytochrome c-551" evidence="9">
    <location>
        <begin position="24"/>
        <end position="108"/>
    </location>
</feature>
<evidence type="ECO:0000256" key="7">
    <source>
        <dbReference type="ARBA" id="ARBA00031244"/>
    </source>
</evidence>
<dbReference type="InterPro" id="IPR009056">
    <property type="entry name" value="Cyt_c-like_dom"/>
</dbReference>
<dbReference type="PRINTS" id="PR00606">
    <property type="entry name" value="CYTCHROMECID"/>
</dbReference>
<evidence type="ECO:0000313" key="12">
    <source>
        <dbReference type="Proteomes" id="UP000287022"/>
    </source>
</evidence>
<dbReference type="Pfam" id="PF00034">
    <property type="entry name" value="Cytochrom_C"/>
    <property type="match status" value="1"/>
</dbReference>
<dbReference type="InterPro" id="IPR002324">
    <property type="entry name" value="Cyt_c_ID"/>
</dbReference>
<evidence type="ECO:0000313" key="11">
    <source>
        <dbReference type="EMBL" id="RUO74387.1"/>
    </source>
</evidence>
<keyword evidence="4 8" id="KW-0479">Metal-binding</keyword>
<feature type="signal peptide" evidence="9">
    <location>
        <begin position="1"/>
        <end position="23"/>
    </location>
</feature>
<dbReference type="Proteomes" id="UP000287022">
    <property type="component" value="Unassembled WGS sequence"/>
</dbReference>
<dbReference type="PROSITE" id="PS51007">
    <property type="entry name" value="CYTC"/>
    <property type="match status" value="1"/>
</dbReference>
<dbReference type="STRING" id="1122124.GCA_000423165_00734"/>
<sequence>MLKKVLSCSVLLAGLALSGAASANEDAEALAKQHICTACHGIDQKIVGPAYTDVAAKYADKENALELVKASIKAGGSGKWGQAAMPPQAQLSDEQLTILAEWILSQKK</sequence>
<evidence type="ECO:0000256" key="1">
    <source>
        <dbReference type="ARBA" id="ARBA00021020"/>
    </source>
</evidence>
<feature type="binding site" description="covalent" evidence="8">
    <location>
        <position position="36"/>
    </location>
    <ligand>
        <name>heme c</name>
        <dbReference type="ChEBI" id="CHEBI:61717"/>
    </ligand>
</feature>
<dbReference type="GO" id="GO:0020037">
    <property type="term" value="F:heme binding"/>
    <property type="evidence" value="ECO:0007669"/>
    <property type="project" value="InterPro"/>
</dbReference>
<gene>
    <name evidence="11" type="ORF">CWI80_03325</name>
</gene>
<dbReference type="InterPro" id="IPR036909">
    <property type="entry name" value="Cyt_c-like_dom_sf"/>
</dbReference>
<comment type="caution">
    <text evidence="11">The sequence shown here is derived from an EMBL/GenBank/DDBJ whole genome shotgun (WGS) entry which is preliminary data.</text>
</comment>
<dbReference type="RefSeq" id="WP_026861759.1">
    <property type="nucleotide sequence ID" value="NZ_JAHVIQ010000001.1"/>
</dbReference>
<evidence type="ECO:0000256" key="9">
    <source>
        <dbReference type="SAM" id="SignalP"/>
    </source>
</evidence>
<dbReference type="GO" id="GO:0005506">
    <property type="term" value="F:iron ion binding"/>
    <property type="evidence" value="ECO:0007669"/>
    <property type="project" value="InterPro"/>
</dbReference>
<comment type="PTM">
    <text evidence="8">Binds 1 heme c group covalently per subunit.</text>
</comment>
<protein>
    <recommendedName>
        <fullName evidence="1">Cytochrome c-551</fullName>
    </recommendedName>
    <alternativeName>
        <fullName evidence="7">Cytochrome c551</fullName>
    </alternativeName>
</protein>
<evidence type="ECO:0000256" key="4">
    <source>
        <dbReference type="ARBA" id="ARBA00022723"/>
    </source>
</evidence>
<evidence type="ECO:0000256" key="5">
    <source>
        <dbReference type="ARBA" id="ARBA00022982"/>
    </source>
</evidence>
<reference evidence="12" key="1">
    <citation type="journal article" date="2018" name="Front. Microbiol.">
        <title>Genome-Based Analysis Reveals the Taxonomy and Diversity of the Family Idiomarinaceae.</title>
        <authorList>
            <person name="Liu Y."/>
            <person name="Lai Q."/>
            <person name="Shao Z."/>
        </authorList>
    </citation>
    <scope>NUCLEOTIDE SEQUENCE [LARGE SCALE GENOMIC DNA]</scope>
    <source>
        <strain evidence="12">c121</strain>
    </source>
</reference>
<keyword evidence="12" id="KW-1185">Reference proteome</keyword>
<feature type="binding site" description="covalent" evidence="8">
    <location>
        <position position="40"/>
    </location>
    <ligand>
        <name>heme c</name>
        <dbReference type="ChEBI" id="CHEBI:61717"/>
    </ligand>
</feature>
<proteinExistence type="predicted"/>
<keyword evidence="2" id="KW-0813">Transport</keyword>
<keyword evidence="3 8" id="KW-0349">Heme</keyword>
<evidence type="ECO:0000256" key="2">
    <source>
        <dbReference type="ARBA" id="ARBA00022448"/>
    </source>
</evidence>
<evidence type="ECO:0000259" key="10">
    <source>
        <dbReference type="PROSITE" id="PS51007"/>
    </source>
</evidence>
<organism evidence="11 12">
    <name type="scientific">Pseudidiomarina sediminum</name>
    <dbReference type="NCBI Taxonomy" id="431675"/>
    <lineage>
        <taxon>Bacteria</taxon>
        <taxon>Pseudomonadati</taxon>
        <taxon>Pseudomonadota</taxon>
        <taxon>Gammaproteobacteria</taxon>
        <taxon>Alteromonadales</taxon>
        <taxon>Idiomarinaceae</taxon>
        <taxon>Pseudidiomarina</taxon>
    </lineage>
</organism>